<dbReference type="NCBIfam" id="TIGR00128">
    <property type="entry name" value="fabD"/>
    <property type="match status" value="1"/>
</dbReference>
<feature type="active site" evidence="7">
    <location>
        <position position="93"/>
    </location>
</feature>
<dbReference type="EMBL" id="BMLT01000012">
    <property type="protein sequence ID" value="GGO87079.1"/>
    <property type="molecule type" value="Genomic_DNA"/>
</dbReference>
<dbReference type="Pfam" id="PF00698">
    <property type="entry name" value="Acyl_transf_1"/>
    <property type="match status" value="1"/>
</dbReference>
<keyword evidence="10" id="KW-1185">Reference proteome</keyword>
<feature type="domain" description="Malonyl-CoA:ACP transacylase (MAT)" evidence="8">
    <location>
        <begin position="8"/>
        <end position="289"/>
    </location>
</feature>
<dbReference type="SUPFAM" id="SSF52151">
    <property type="entry name" value="FabD/lysophospholipase-like"/>
    <property type="match status" value="1"/>
</dbReference>
<dbReference type="PANTHER" id="PTHR42681">
    <property type="entry name" value="MALONYL-COA-ACYL CARRIER PROTEIN TRANSACYLASE, MITOCHONDRIAL"/>
    <property type="match status" value="1"/>
</dbReference>
<dbReference type="SMART" id="SM00827">
    <property type="entry name" value="PKS_AT"/>
    <property type="match status" value="1"/>
</dbReference>
<dbReference type="Proteomes" id="UP000599578">
    <property type="component" value="Unassembled WGS sequence"/>
</dbReference>
<reference evidence="9 10" key="1">
    <citation type="journal article" date="2014" name="Int. J. Syst. Evol. Microbiol.">
        <title>Complete genome sequence of Corynebacterium casei LMG S-19264T (=DSM 44701T), isolated from a smear-ripened cheese.</title>
        <authorList>
            <consortium name="US DOE Joint Genome Institute (JGI-PGF)"/>
            <person name="Walter F."/>
            <person name="Albersmeier A."/>
            <person name="Kalinowski J."/>
            <person name="Ruckert C."/>
        </authorList>
    </citation>
    <scope>NUCLEOTIDE SEQUENCE [LARGE SCALE GENOMIC DNA]</scope>
    <source>
        <strain evidence="9 10">CGMCC 1.7286</strain>
    </source>
</reference>
<evidence type="ECO:0000256" key="2">
    <source>
        <dbReference type="ARBA" id="ARBA00018953"/>
    </source>
</evidence>
<dbReference type="FunFam" id="3.30.70.250:FF:000001">
    <property type="entry name" value="Malonyl CoA-acyl carrier protein transacylase"/>
    <property type="match status" value="1"/>
</dbReference>
<feature type="active site" evidence="7">
    <location>
        <position position="202"/>
    </location>
</feature>
<dbReference type="InterPro" id="IPR004410">
    <property type="entry name" value="Malonyl_CoA-ACP_transAc_FabD"/>
</dbReference>
<evidence type="ECO:0000313" key="9">
    <source>
        <dbReference type="EMBL" id="GGO87079.1"/>
    </source>
</evidence>
<dbReference type="Gene3D" id="3.30.70.250">
    <property type="entry name" value="Malonyl-CoA ACP transacylase, ACP-binding"/>
    <property type="match status" value="1"/>
</dbReference>
<dbReference type="AlphaFoldDB" id="A0A917ZP08"/>
<dbReference type="InterPro" id="IPR014043">
    <property type="entry name" value="Acyl_transferase_dom"/>
</dbReference>
<dbReference type="PIRSF" id="PIRSF000446">
    <property type="entry name" value="Mct"/>
    <property type="match status" value="1"/>
</dbReference>
<sequence>MSQALAFVFPGQGSQHLGMLAELAESHSVIQDTFAEASEALGYDLWNLVQQGPEEELNKTEITQPALLTAGVALWRLWQEQGGALPAVMAGHSLGEYTALVCAGAIGFADGVRLVQARGRYMQQAVPAGTGAMAAILGLDDAAIADACEAAAQGQVVSPVNYNCPGQVVIAGEKDAVARAIDACKAAGAKRAVPLPVSVPSHCALMRPAAEQLSRDLAQIEVRAPQIPVVQNVDARVPESVEQLKDNLLAQLYSPVLWTESVQAMIDQGVETTLECGPGKVLSGLNKKVQRSLNVAAINEPAGFAKALGE</sequence>
<proteinExistence type="inferred from homology"/>
<evidence type="ECO:0000256" key="4">
    <source>
        <dbReference type="ARBA" id="ARBA00023315"/>
    </source>
</evidence>
<name>A0A917ZP08_9GAMM</name>
<dbReference type="GO" id="GO:0004314">
    <property type="term" value="F:[acyl-carrier-protein] S-malonyltransferase activity"/>
    <property type="evidence" value="ECO:0007669"/>
    <property type="project" value="UniProtKB-EC"/>
</dbReference>
<dbReference type="PANTHER" id="PTHR42681:SF1">
    <property type="entry name" value="MALONYL-COA-ACYL CARRIER PROTEIN TRANSACYLASE, MITOCHONDRIAL"/>
    <property type="match status" value="1"/>
</dbReference>
<gene>
    <name evidence="9" type="primary">fabD</name>
    <name evidence="9" type="ORF">GCM10011348_39430</name>
</gene>
<dbReference type="Gene3D" id="3.40.366.10">
    <property type="entry name" value="Malonyl-Coenzyme A Acyl Carrier Protein, domain 2"/>
    <property type="match status" value="1"/>
</dbReference>
<dbReference type="InterPro" id="IPR050858">
    <property type="entry name" value="Mal-CoA-ACP_Trans/PKS_FabD"/>
</dbReference>
<dbReference type="InterPro" id="IPR024925">
    <property type="entry name" value="Malonyl_CoA-ACP_transAc"/>
</dbReference>
<evidence type="ECO:0000256" key="5">
    <source>
        <dbReference type="ARBA" id="ARBA00048462"/>
    </source>
</evidence>
<evidence type="ECO:0000313" key="10">
    <source>
        <dbReference type="Proteomes" id="UP000599578"/>
    </source>
</evidence>
<dbReference type="EC" id="2.3.1.39" evidence="1 6"/>
<protein>
    <recommendedName>
        <fullName evidence="2 6">Malonyl CoA-acyl carrier protein transacylase</fullName>
        <ecNumber evidence="1 6">2.3.1.39</ecNumber>
    </recommendedName>
</protein>
<keyword evidence="3 6" id="KW-0808">Transferase</keyword>
<comment type="similarity">
    <text evidence="6">Belongs to the fabD family.</text>
</comment>
<dbReference type="InterPro" id="IPR001227">
    <property type="entry name" value="Ac_transferase_dom_sf"/>
</dbReference>
<evidence type="ECO:0000256" key="3">
    <source>
        <dbReference type="ARBA" id="ARBA00022679"/>
    </source>
</evidence>
<dbReference type="InterPro" id="IPR016035">
    <property type="entry name" value="Acyl_Trfase/lysoPLipase"/>
</dbReference>
<organism evidence="9 10">
    <name type="scientific">Marinobacterium nitratireducens</name>
    <dbReference type="NCBI Taxonomy" id="518897"/>
    <lineage>
        <taxon>Bacteria</taxon>
        <taxon>Pseudomonadati</taxon>
        <taxon>Pseudomonadota</taxon>
        <taxon>Gammaproteobacteria</taxon>
        <taxon>Oceanospirillales</taxon>
        <taxon>Oceanospirillaceae</taxon>
        <taxon>Marinobacterium</taxon>
    </lineage>
</organism>
<accession>A0A917ZP08</accession>
<evidence type="ECO:0000256" key="1">
    <source>
        <dbReference type="ARBA" id="ARBA00013258"/>
    </source>
</evidence>
<dbReference type="InterPro" id="IPR016036">
    <property type="entry name" value="Malonyl_transacylase_ACP-bd"/>
</dbReference>
<dbReference type="GO" id="GO:0005829">
    <property type="term" value="C:cytosol"/>
    <property type="evidence" value="ECO:0007669"/>
    <property type="project" value="TreeGrafter"/>
</dbReference>
<evidence type="ECO:0000256" key="7">
    <source>
        <dbReference type="PIRSR" id="PIRSR000446-1"/>
    </source>
</evidence>
<comment type="catalytic activity">
    <reaction evidence="5 6">
        <text>holo-[ACP] + malonyl-CoA = malonyl-[ACP] + CoA</text>
        <dbReference type="Rhea" id="RHEA:41792"/>
        <dbReference type="Rhea" id="RHEA-COMP:9623"/>
        <dbReference type="Rhea" id="RHEA-COMP:9685"/>
        <dbReference type="ChEBI" id="CHEBI:57287"/>
        <dbReference type="ChEBI" id="CHEBI:57384"/>
        <dbReference type="ChEBI" id="CHEBI:64479"/>
        <dbReference type="ChEBI" id="CHEBI:78449"/>
        <dbReference type="EC" id="2.3.1.39"/>
    </reaction>
</comment>
<comment type="caution">
    <text evidence="9">The sequence shown here is derived from an EMBL/GenBank/DDBJ whole genome shotgun (WGS) entry which is preliminary data.</text>
</comment>
<dbReference type="GO" id="GO:0006633">
    <property type="term" value="P:fatty acid biosynthetic process"/>
    <property type="evidence" value="ECO:0007669"/>
    <property type="project" value="TreeGrafter"/>
</dbReference>
<evidence type="ECO:0000256" key="6">
    <source>
        <dbReference type="PIRNR" id="PIRNR000446"/>
    </source>
</evidence>
<keyword evidence="4 6" id="KW-0012">Acyltransferase</keyword>
<dbReference type="RefSeq" id="WP_188862347.1">
    <property type="nucleotide sequence ID" value="NZ_BMLT01000012.1"/>
</dbReference>
<dbReference type="SUPFAM" id="SSF55048">
    <property type="entry name" value="Probable ACP-binding domain of malonyl-CoA ACP transacylase"/>
    <property type="match status" value="1"/>
</dbReference>
<evidence type="ECO:0000259" key="8">
    <source>
        <dbReference type="SMART" id="SM00827"/>
    </source>
</evidence>